<dbReference type="AlphaFoldDB" id="T2M9S4"/>
<evidence type="ECO:0000313" key="3">
    <source>
        <dbReference type="EMBL" id="CDG68884.1"/>
    </source>
</evidence>
<dbReference type="Pfam" id="PF05217">
    <property type="entry name" value="SAXO1-2"/>
    <property type="match status" value="1"/>
</dbReference>
<feature type="region of interest" description="Disordered" evidence="2">
    <location>
        <begin position="214"/>
        <end position="243"/>
    </location>
</feature>
<dbReference type="GO" id="GO:0005856">
    <property type="term" value="C:cytoskeleton"/>
    <property type="evidence" value="ECO:0007669"/>
    <property type="project" value="TreeGrafter"/>
</dbReference>
<evidence type="ECO:0000256" key="2">
    <source>
        <dbReference type="SAM" id="MobiDB-lite"/>
    </source>
</evidence>
<sequence>MAKTKNMGTGKLVCICQICTCGRHHCIHRTNSEIKVNGPCALTEYRDTFRKFSGYQPEAPFKPINATSLSDQPFDGVSTYSKEYIPHAIVPRLKKEPAKFVKIPGNFEGLSSYKQDYFEKFPEKVMSSKPQYNYISHNEPFNDTTVNKETYKAWDLQTNTAFRPLESIKFSTSKFNHKTTFQHDFPSHLAHLGRDPLKIPESALSLPTGKFANETTSKVDYSPKDVRPEKSAKPPQHVTQCKEPFDHQTTTQHSFKWLDGKPALTCRPNQMTVMSRDPLDTETTNNTTYKPWSIQKRKKWMPQVGWTASSVPFNHETTFQHDYTKKHIDPTKSARPNYVRLQPGSFDGLTTHKDAFKPWAINPRESMRPAEGYKGPSGNFDGRTTFQTDFTGFKTDRQNLVLPKPDNISFTGPQEFSTVYKDTFRGETLSPCPAKYLEANINKPSVNGYIYTSERNGHQYFKVPDRSISTPDISMQKQIEIVTF</sequence>
<organism evidence="3">
    <name type="scientific">Hydra vulgaris</name>
    <name type="common">Hydra</name>
    <name type="synonym">Hydra attenuata</name>
    <dbReference type="NCBI Taxonomy" id="6087"/>
    <lineage>
        <taxon>Eukaryota</taxon>
        <taxon>Metazoa</taxon>
        <taxon>Cnidaria</taxon>
        <taxon>Hydrozoa</taxon>
        <taxon>Hydroidolina</taxon>
        <taxon>Anthoathecata</taxon>
        <taxon>Aplanulata</taxon>
        <taxon>Hydridae</taxon>
        <taxon>Hydra</taxon>
    </lineage>
</organism>
<dbReference type="OrthoDB" id="365640at2759"/>
<dbReference type="KEGG" id="hmg:100198318"/>
<dbReference type="OMA" id="WESSPAV"/>
<dbReference type="EMBL" id="HAAD01002652">
    <property type="protein sequence ID" value="CDG68884.1"/>
    <property type="molecule type" value="mRNA"/>
</dbReference>
<feature type="compositionally biased region" description="Basic and acidic residues" evidence="2">
    <location>
        <begin position="221"/>
        <end position="232"/>
    </location>
</feature>
<evidence type="ECO:0000256" key="1">
    <source>
        <dbReference type="ARBA" id="ARBA00008738"/>
    </source>
</evidence>
<accession>T2M9S4</accession>
<protein>
    <submittedName>
        <fullName evidence="3">Protein FAM154A</fullName>
    </submittedName>
</protein>
<gene>
    <name evidence="3" type="primary">FAM154A</name>
</gene>
<reference evidence="3" key="1">
    <citation type="journal article" date="2013" name="Genome Biol. Evol.">
        <title>Punctuated emergences of genetic and phenotypic innovations in eumetazoan, bilaterian, euteleostome, and hominidae ancestors.</title>
        <authorList>
            <person name="Wenger Y."/>
            <person name="Galliot B."/>
        </authorList>
    </citation>
    <scope>NUCLEOTIDE SEQUENCE</scope>
    <source>
        <tissue evidence="3">Whole animals</tissue>
    </source>
</reference>
<dbReference type="PANTHER" id="PTHR31516:SF17">
    <property type="entry name" value="STABILIZER OF AXONEMAL MICROTUBULES 2"/>
    <property type="match status" value="1"/>
</dbReference>
<comment type="similarity">
    <text evidence="1">Belongs to the FAM154 family.</text>
</comment>
<dbReference type="GeneID" id="100198318"/>
<dbReference type="GO" id="GO:0008017">
    <property type="term" value="F:microtubule binding"/>
    <property type="evidence" value="ECO:0007669"/>
    <property type="project" value="InterPro"/>
</dbReference>
<proteinExistence type="evidence at transcript level"/>
<name>T2M9S4_HYDVU</name>
<dbReference type="PANTHER" id="PTHR31516">
    <property type="entry name" value="STABILIZER OF AXONEMAL MICROTUBULES 2"/>
    <property type="match status" value="1"/>
</dbReference>
<dbReference type="InterPro" id="IPR033336">
    <property type="entry name" value="SAXO1/2"/>
</dbReference>